<feature type="compositionally biased region" description="Low complexity" evidence="9">
    <location>
        <begin position="663"/>
        <end position="691"/>
    </location>
</feature>
<sequence>MSQVEEEADKDKNLATCSDNSEEQFSEVKESPTEEEEQQGDEERNSDRPQEEREEQQEEKQQEEQEEEHGEDKEGQDEEREEEEEDEEDFQLPALLRINIEKYEGETKEELPHGKGVACFEGGHMFTGTFSKGLMDGHGVFTWSKGMKYEGEFVSNMPMGQGTYTWANGSSYTGEIYNGKRHGTGSYTCIKYGVSYIGQWDQGKRHGQGVMFFNGSKTSWYKGEWVKNSRQGSGDRCFPSGNTYSGEWKNNLRHGEGTMKWMKLGQEYVGMWQNGVQHGLGTHVWILRRTDISQYSRNNRYTGDFVHGQRHGHGTFFYAGGAVYEGEWRNNKKHGKGKFTFKDGHVFEGQFVDDRMTNMNGNRALTPLCGAVLLSRSGSSVLGPDMTLNIERLLENIPEKRRQNELKQVEFAVLRNNAELRSIYSFYSRLGSTGSPNNIFLLSRLQLWRLLKDCYIHHDITLTEIDRLISEDTEKNNHSPFTSIPLRGLLSCFVIIAYHILSEDMDSPKYLLAACLSKLLIEDILPNAKRVKGFVFRLPDCSATTMTYMKRCWEVYHIYGRLYAGSTDDKMMTYRHLLWLYRDLHLLDDKLTTVKLLKIITLESPEPNNLTSSLSLKITFLEFFEVLLGSAEVKCPQFSQSPVDMEQPSSRSYTDNSDRSELESSSLLSEGEFTNSGEFSSTQESSSSLQEGDSEARRLSAERREERQRQRQREREAKHQMIHQFFNDCFFPAVEHHQLITKMMKEEGLSS</sequence>
<reference evidence="10" key="2">
    <citation type="submission" date="2025-08" db="UniProtKB">
        <authorList>
            <consortium name="Ensembl"/>
        </authorList>
    </citation>
    <scope>IDENTIFICATION</scope>
</reference>
<dbReference type="GO" id="GO:0031514">
    <property type="term" value="C:motile cilium"/>
    <property type="evidence" value="ECO:0007669"/>
    <property type="project" value="UniProtKB-SubCell"/>
</dbReference>
<evidence type="ECO:0000256" key="2">
    <source>
        <dbReference type="ARBA" id="ARBA00004430"/>
    </source>
</evidence>
<evidence type="ECO:0000256" key="1">
    <source>
        <dbReference type="ARBA" id="ARBA00004230"/>
    </source>
</evidence>
<dbReference type="PANTHER" id="PTHR46613">
    <property type="entry name" value="RADIAL SPOKE HEAD 10 HOMOLOG B-RELATED"/>
    <property type="match status" value="1"/>
</dbReference>
<dbReference type="AlphaFoldDB" id="A0A3P8UF30"/>
<reference evidence="10" key="3">
    <citation type="submission" date="2025-09" db="UniProtKB">
        <authorList>
            <consortium name="Ensembl"/>
        </authorList>
    </citation>
    <scope>IDENTIFICATION</scope>
</reference>
<keyword evidence="4" id="KW-0677">Repeat</keyword>
<feature type="compositionally biased region" description="Polar residues" evidence="9">
    <location>
        <begin position="639"/>
        <end position="655"/>
    </location>
</feature>
<dbReference type="STRING" id="244447.ENSCSEP00000001012"/>
<dbReference type="InterPro" id="IPR003409">
    <property type="entry name" value="MORN"/>
</dbReference>
<evidence type="ECO:0000256" key="9">
    <source>
        <dbReference type="SAM" id="MobiDB-lite"/>
    </source>
</evidence>
<evidence type="ECO:0000256" key="5">
    <source>
        <dbReference type="ARBA" id="ARBA00022846"/>
    </source>
</evidence>
<dbReference type="Pfam" id="PF02493">
    <property type="entry name" value="MORN"/>
    <property type="match status" value="9"/>
</dbReference>
<keyword evidence="5" id="KW-0282">Flagellum</keyword>
<dbReference type="CTD" id="222967"/>
<dbReference type="PANTHER" id="PTHR46613:SF1">
    <property type="entry name" value="RADIAL SPOKE HEAD 10 HOMOLOG B-RELATED"/>
    <property type="match status" value="1"/>
</dbReference>
<keyword evidence="7" id="KW-0206">Cytoskeleton</keyword>
<dbReference type="Ensembl" id="ENSCSET00000001040.1">
    <property type="protein sequence ID" value="ENSCSEP00000001012.1"/>
    <property type="gene ID" value="ENSCSEG00000000706.1"/>
</dbReference>
<protein>
    <submittedName>
        <fullName evidence="10">Radial spoke head 10 homolog B</fullName>
    </submittedName>
</protein>
<keyword evidence="8" id="KW-0966">Cell projection</keyword>
<keyword evidence="11" id="KW-1185">Reference proteome</keyword>
<dbReference type="GeneID" id="103382408"/>
<feature type="region of interest" description="Disordered" evidence="9">
    <location>
        <begin position="1"/>
        <end position="94"/>
    </location>
</feature>
<evidence type="ECO:0000313" key="11">
    <source>
        <dbReference type="Proteomes" id="UP000265120"/>
    </source>
</evidence>
<evidence type="ECO:0000256" key="7">
    <source>
        <dbReference type="ARBA" id="ARBA00023212"/>
    </source>
</evidence>
<proteinExistence type="predicted"/>
<dbReference type="InParanoid" id="A0A3P8UF30"/>
<dbReference type="OrthoDB" id="294378at2759"/>
<evidence type="ECO:0000256" key="3">
    <source>
        <dbReference type="ARBA" id="ARBA00022490"/>
    </source>
</evidence>
<accession>A0A3P8UF30</accession>
<dbReference type="OMA" id="YEGDFVC"/>
<dbReference type="GO" id="GO:0005930">
    <property type="term" value="C:axoneme"/>
    <property type="evidence" value="ECO:0007669"/>
    <property type="project" value="UniProtKB-SubCell"/>
</dbReference>
<dbReference type="GeneTree" id="ENSGT00940000168282"/>
<evidence type="ECO:0000256" key="6">
    <source>
        <dbReference type="ARBA" id="ARBA00023069"/>
    </source>
</evidence>
<feature type="region of interest" description="Disordered" evidence="9">
    <location>
        <begin position="639"/>
        <end position="718"/>
    </location>
</feature>
<dbReference type="SMART" id="SM00698">
    <property type="entry name" value="MORN"/>
    <property type="match status" value="10"/>
</dbReference>
<dbReference type="SUPFAM" id="SSF82185">
    <property type="entry name" value="Histone H3 K4-specific methyltransferase SET7/9 N-terminal domain"/>
    <property type="match status" value="2"/>
</dbReference>
<keyword evidence="3" id="KW-0963">Cytoplasm</keyword>
<evidence type="ECO:0000256" key="8">
    <source>
        <dbReference type="ARBA" id="ARBA00023273"/>
    </source>
</evidence>
<evidence type="ECO:0000313" key="10">
    <source>
        <dbReference type="Ensembl" id="ENSCSEP00000001012.1"/>
    </source>
</evidence>
<feature type="compositionally biased region" description="Basic and acidic residues" evidence="9">
    <location>
        <begin position="694"/>
        <end position="718"/>
    </location>
</feature>
<evidence type="ECO:0000256" key="4">
    <source>
        <dbReference type="ARBA" id="ARBA00022737"/>
    </source>
</evidence>
<organism evidence="10 11">
    <name type="scientific">Cynoglossus semilaevis</name>
    <name type="common">Tongue sole</name>
    <dbReference type="NCBI Taxonomy" id="244447"/>
    <lineage>
        <taxon>Eukaryota</taxon>
        <taxon>Metazoa</taxon>
        <taxon>Chordata</taxon>
        <taxon>Craniata</taxon>
        <taxon>Vertebrata</taxon>
        <taxon>Euteleostomi</taxon>
        <taxon>Actinopterygii</taxon>
        <taxon>Neopterygii</taxon>
        <taxon>Teleostei</taxon>
        <taxon>Neoteleostei</taxon>
        <taxon>Acanthomorphata</taxon>
        <taxon>Carangaria</taxon>
        <taxon>Pleuronectiformes</taxon>
        <taxon>Pleuronectoidei</taxon>
        <taxon>Cynoglossidae</taxon>
        <taxon>Cynoglossinae</taxon>
        <taxon>Cynoglossus</taxon>
    </lineage>
</organism>
<comment type="subcellular location">
    <subcellularLocation>
        <location evidence="1">Cell projection</location>
        <location evidence="1">Cilium</location>
        <location evidence="1">Flagellum</location>
    </subcellularLocation>
    <subcellularLocation>
        <location evidence="2">Cytoplasm</location>
        <location evidence="2">Cytoskeleton</location>
        <location evidence="2">Cilium axoneme</location>
    </subcellularLocation>
</comment>
<name>A0A3P8UF30_CYNSE</name>
<keyword evidence="6" id="KW-0969">Cilium</keyword>
<dbReference type="Gene3D" id="2.20.110.10">
    <property type="entry name" value="Histone H3 K4-specific methyltransferase SET7/9 N-terminal domain"/>
    <property type="match status" value="5"/>
</dbReference>
<feature type="compositionally biased region" description="Acidic residues" evidence="9">
    <location>
        <begin position="64"/>
        <end position="90"/>
    </location>
</feature>
<feature type="compositionally biased region" description="Basic and acidic residues" evidence="9">
    <location>
        <begin position="41"/>
        <end position="51"/>
    </location>
</feature>
<reference evidence="10 11" key="1">
    <citation type="journal article" date="2014" name="Nat. Genet.">
        <title>Whole-genome sequence of a flatfish provides insights into ZW sex chromosome evolution and adaptation to a benthic lifestyle.</title>
        <authorList>
            <person name="Chen S."/>
            <person name="Zhang G."/>
            <person name="Shao C."/>
            <person name="Huang Q."/>
            <person name="Liu G."/>
            <person name="Zhang P."/>
            <person name="Song W."/>
            <person name="An N."/>
            <person name="Chalopin D."/>
            <person name="Volff J.N."/>
            <person name="Hong Y."/>
            <person name="Li Q."/>
            <person name="Sha Z."/>
            <person name="Zhou H."/>
            <person name="Xie M."/>
            <person name="Yu Q."/>
            <person name="Liu Y."/>
            <person name="Xiang H."/>
            <person name="Wang N."/>
            <person name="Wu K."/>
            <person name="Yang C."/>
            <person name="Zhou Q."/>
            <person name="Liao X."/>
            <person name="Yang L."/>
            <person name="Hu Q."/>
            <person name="Zhang J."/>
            <person name="Meng L."/>
            <person name="Jin L."/>
            <person name="Tian Y."/>
            <person name="Lian J."/>
            <person name="Yang J."/>
            <person name="Miao G."/>
            <person name="Liu S."/>
            <person name="Liang Z."/>
            <person name="Yan F."/>
            <person name="Li Y."/>
            <person name="Sun B."/>
            <person name="Zhang H."/>
            <person name="Zhang J."/>
            <person name="Zhu Y."/>
            <person name="Du M."/>
            <person name="Zhao Y."/>
            <person name="Schartl M."/>
            <person name="Tang Q."/>
            <person name="Wang J."/>
        </authorList>
    </citation>
    <scope>NUCLEOTIDE SEQUENCE</scope>
</reference>
<dbReference type="RefSeq" id="XP_016889858.1">
    <property type="nucleotide sequence ID" value="XM_017034369.2"/>
</dbReference>
<dbReference type="Proteomes" id="UP000265120">
    <property type="component" value="Chromosome 8"/>
</dbReference>
<dbReference type="FunCoup" id="A0A3P8UF30">
    <property type="interactions" value="337"/>
</dbReference>